<dbReference type="GO" id="GO:0015074">
    <property type="term" value="P:DNA integration"/>
    <property type="evidence" value="ECO:0007669"/>
    <property type="project" value="InterPro"/>
</dbReference>
<feature type="domain" description="Integrase catalytic" evidence="1">
    <location>
        <begin position="1"/>
        <end position="165"/>
    </location>
</feature>
<sequence>MDLMGPKQVESIGGKKYIYVCVDDFSRYTWVEFLREKSDTFEVVKKLILQVQNEKEQHVVRIRSDHGKEFENSKFVDFCADEGISHELSAPITPQQNCVVERKNRTIQEMTHVMIHAKNLPLNFWAETINTAYHIYNRVTLRPGVEMNKDHTDDGTPVNDNWPYNIEHVADGKGVDDACNDSRPIEPANRIQKNHPVDNIIGEIDQGVTIRRKEPMDYRQMVGLIGETCFISKVEPKNIDEARKDEHWINAMQDELL</sequence>
<dbReference type="EMBL" id="BAABME010002290">
    <property type="protein sequence ID" value="GAA0153977.1"/>
    <property type="molecule type" value="Genomic_DNA"/>
</dbReference>
<dbReference type="InterPro" id="IPR012337">
    <property type="entry name" value="RNaseH-like_sf"/>
</dbReference>
<dbReference type="Pfam" id="PF00665">
    <property type="entry name" value="rve"/>
    <property type="match status" value="1"/>
</dbReference>
<reference evidence="2 3" key="1">
    <citation type="submission" date="2024-01" db="EMBL/GenBank/DDBJ databases">
        <title>The complete chloroplast genome sequence of Lithospermum erythrorhizon: insights into the phylogenetic relationship among Boraginaceae species and the maternal lineages of purple gromwells.</title>
        <authorList>
            <person name="Okada T."/>
            <person name="Watanabe K."/>
        </authorList>
    </citation>
    <scope>NUCLEOTIDE SEQUENCE [LARGE SCALE GENOMIC DNA]</scope>
</reference>
<gene>
    <name evidence="2" type="ORF">LIER_12086</name>
</gene>
<evidence type="ECO:0000259" key="1">
    <source>
        <dbReference type="PROSITE" id="PS50994"/>
    </source>
</evidence>
<organism evidence="2 3">
    <name type="scientific">Lithospermum erythrorhizon</name>
    <name type="common">Purple gromwell</name>
    <name type="synonym">Lithospermum officinale var. erythrorhizon</name>
    <dbReference type="NCBI Taxonomy" id="34254"/>
    <lineage>
        <taxon>Eukaryota</taxon>
        <taxon>Viridiplantae</taxon>
        <taxon>Streptophyta</taxon>
        <taxon>Embryophyta</taxon>
        <taxon>Tracheophyta</taxon>
        <taxon>Spermatophyta</taxon>
        <taxon>Magnoliopsida</taxon>
        <taxon>eudicotyledons</taxon>
        <taxon>Gunneridae</taxon>
        <taxon>Pentapetalae</taxon>
        <taxon>asterids</taxon>
        <taxon>lamiids</taxon>
        <taxon>Boraginales</taxon>
        <taxon>Boraginaceae</taxon>
        <taxon>Boraginoideae</taxon>
        <taxon>Lithospermeae</taxon>
        <taxon>Lithospermum</taxon>
    </lineage>
</organism>
<comment type="caution">
    <text evidence="2">The sequence shown here is derived from an EMBL/GenBank/DDBJ whole genome shotgun (WGS) entry which is preliminary data.</text>
</comment>
<dbReference type="InterPro" id="IPR036397">
    <property type="entry name" value="RNaseH_sf"/>
</dbReference>
<accession>A0AAV3PSU2</accession>
<dbReference type="Gene3D" id="3.30.420.10">
    <property type="entry name" value="Ribonuclease H-like superfamily/Ribonuclease H"/>
    <property type="match status" value="1"/>
</dbReference>
<dbReference type="InterPro" id="IPR001584">
    <property type="entry name" value="Integrase_cat-core"/>
</dbReference>
<dbReference type="GO" id="GO:0003676">
    <property type="term" value="F:nucleic acid binding"/>
    <property type="evidence" value="ECO:0007669"/>
    <property type="project" value="InterPro"/>
</dbReference>
<name>A0AAV3PSU2_LITER</name>
<evidence type="ECO:0000313" key="2">
    <source>
        <dbReference type="EMBL" id="GAA0153977.1"/>
    </source>
</evidence>
<dbReference type="AlphaFoldDB" id="A0AAV3PSU2"/>
<dbReference type="PROSITE" id="PS50994">
    <property type="entry name" value="INTEGRASE"/>
    <property type="match status" value="1"/>
</dbReference>
<dbReference type="PANTHER" id="PTHR42648">
    <property type="entry name" value="TRANSPOSASE, PUTATIVE-RELATED"/>
    <property type="match status" value="1"/>
</dbReference>
<dbReference type="InterPro" id="IPR039537">
    <property type="entry name" value="Retrotran_Ty1/copia-like"/>
</dbReference>
<proteinExistence type="predicted"/>
<dbReference type="SUPFAM" id="SSF53098">
    <property type="entry name" value="Ribonuclease H-like"/>
    <property type="match status" value="1"/>
</dbReference>
<evidence type="ECO:0000313" key="3">
    <source>
        <dbReference type="Proteomes" id="UP001454036"/>
    </source>
</evidence>
<dbReference type="Proteomes" id="UP001454036">
    <property type="component" value="Unassembled WGS sequence"/>
</dbReference>
<dbReference type="PANTHER" id="PTHR42648:SF21">
    <property type="entry name" value="CYSTEINE-RICH RLK (RECEPTOR-LIKE PROTEIN KINASE) 8"/>
    <property type="match status" value="1"/>
</dbReference>
<protein>
    <recommendedName>
        <fullName evidence="1">Integrase catalytic domain-containing protein</fullName>
    </recommendedName>
</protein>
<keyword evidence="3" id="KW-1185">Reference proteome</keyword>